<keyword evidence="12" id="KW-1185">Reference proteome</keyword>
<feature type="transmembrane region" description="Helical" evidence="9">
    <location>
        <begin position="50"/>
        <end position="68"/>
    </location>
</feature>
<dbReference type="AlphaFoldDB" id="A0A1Y1N9S0"/>
<keyword evidence="5" id="KW-0999">Mitochondrion inner membrane</keyword>
<evidence type="ECO:0000256" key="7">
    <source>
        <dbReference type="ARBA" id="ARBA00023128"/>
    </source>
</evidence>
<sequence length="113" mass="12627">MKEISSDSSIVIFGKDVSKIPCFRNSFLYGISGGLACGLLRFMFTSKPQSGANFAVGAYGVIALCYWIQCRYKFSEAKLEMQRTRYLLQQHSLLQGTEADNDNNDVGHDTKEV</sequence>
<evidence type="ECO:0000256" key="5">
    <source>
        <dbReference type="ARBA" id="ARBA00022792"/>
    </source>
</evidence>
<dbReference type="InParanoid" id="A0A1Y1N9S0"/>
<evidence type="ECO:0000256" key="3">
    <source>
        <dbReference type="ARBA" id="ARBA00017689"/>
    </source>
</evidence>
<keyword evidence="8 9" id="KW-0472">Membrane</keyword>
<comment type="subcellular location">
    <subcellularLocation>
        <location evidence="1">Mitochondrion inner membrane</location>
    </subcellularLocation>
</comment>
<dbReference type="PANTHER" id="PTHR31586">
    <property type="entry name" value="CYTOCHROME C OXIDASE PROTEIN 20"/>
    <property type="match status" value="1"/>
</dbReference>
<dbReference type="EMBL" id="GEZM01013731">
    <property type="protein sequence ID" value="JAV92337.1"/>
    <property type="molecule type" value="Transcribed_RNA"/>
</dbReference>
<dbReference type="EMBL" id="VVIM01000008">
    <property type="protein sequence ID" value="KAB0794399.1"/>
    <property type="molecule type" value="Genomic_DNA"/>
</dbReference>
<evidence type="ECO:0000313" key="12">
    <source>
        <dbReference type="Proteomes" id="UP000327044"/>
    </source>
</evidence>
<gene>
    <name evidence="11" type="ORF">PPYR_11238</name>
</gene>
<evidence type="ECO:0000256" key="1">
    <source>
        <dbReference type="ARBA" id="ARBA00004273"/>
    </source>
</evidence>
<dbReference type="Proteomes" id="UP000327044">
    <property type="component" value="Unassembled WGS sequence"/>
</dbReference>
<evidence type="ECO:0000256" key="2">
    <source>
        <dbReference type="ARBA" id="ARBA00009575"/>
    </source>
</evidence>
<comment type="similarity">
    <text evidence="2">Belongs to the COX20 family.</text>
</comment>
<proteinExistence type="inferred from homology"/>
<evidence type="ECO:0000313" key="10">
    <source>
        <dbReference type="EMBL" id="JAV92337.1"/>
    </source>
</evidence>
<evidence type="ECO:0000256" key="9">
    <source>
        <dbReference type="SAM" id="Phobius"/>
    </source>
</evidence>
<dbReference type="PRINTS" id="PR02049">
    <property type="entry name" value="PROTEINF36A"/>
</dbReference>
<dbReference type="Pfam" id="PF12597">
    <property type="entry name" value="Cox20"/>
    <property type="match status" value="1"/>
</dbReference>
<dbReference type="GO" id="GO:0005743">
    <property type="term" value="C:mitochondrial inner membrane"/>
    <property type="evidence" value="ECO:0007669"/>
    <property type="project" value="UniProtKB-SubCell"/>
</dbReference>
<keyword evidence="4 9" id="KW-0812">Transmembrane</keyword>
<keyword evidence="6 9" id="KW-1133">Transmembrane helix</keyword>
<evidence type="ECO:0000256" key="6">
    <source>
        <dbReference type="ARBA" id="ARBA00022989"/>
    </source>
</evidence>
<dbReference type="GO" id="GO:0033617">
    <property type="term" value="P:mitochondrial respiratory chain complex IV assembly"/>
    <property type="evidence" value="ECO:0007669"/>
    <property type="project" value="InterPro"/>
</dbReference>
<protein>
    <recommendedName>
        <fullName evidence="3">Cytochrome c oxidase assembly protein COX20, mitochondrial</fullName>
    </recommendedName>
</protein>
<name>A0A1Y1N9S0_PHOPY</name>
<keyword evidence="7" id="KW-0496">Mitochondrion</keyword>
<reference evidence="10" key="1">
    <citation type="journal article" date="2016" name="Sci. Rep.">
        <title>Molecular characterization of firefly nuptial gifts: a multi-omics approach sheds light on postcopulatory sexual selection.</title>
        <authorList>
            <person name="Al-Wathiqui N."/>
            <person name="Fallon T.R."/>
            <person name="South A."/>
            <person name="Weng J.K."/>
            <person name="Lewis S.M."/>
        </authorList>
    </citation>
    <scope>NUCLEOTIDE SEQUENCE</scope>
</reference>
<evidence type="ECO:0000256" key="4">
    <source>
        <dbReference type="ARBA" id="ARBA00022692"/>
    </source>
</evidence>
<accession>A0A1Y1N9S0</accession>
<reference evidence="11" key="3">
    <citation type="submission" date="2019-08" db="EMBL/GenBank/DDBJ databases">
        <authorList>
            <consortium name="Photinus pyralis genome working group"/>
            <person name="Fallon T.R."/>
            <person name="Sander Lower S.E."/>
            <person name="Weng J.-K."/>
        </authorList>
    </citation>
    <scope>NUCLEOTIDE SEQUENCE</scope>
    <source>
        <strain evidence="11">1611_PpyrPB1</strain>
        <tissue evidence="11">Whole body</tissue>
    </source>
</reference>
<organism evidence="10">
    <name type="scientific">Photinus pyralis</name>
    <name type="common">Common eastern firefly</name>
    <name type="synonym">Lampyris pyralis</name>
    <dbReference type="NCBI Taxonomy" id="7054"/>
    <lineage>
        <taxon>Eukaryota</taxon>
        <taxon>Metazoa</taxon>
        <taxon>Ecdysozoa</taxon>
        <taxon>Arthropoda</taxon>
        <taxon>Hexapoda</taxon>
        <taxon>Insecta</taxon>
        <taxon>Pterygota</taxon>
        <taxon>Neoptera</taxon>
        <taxon>Endopterygota</taxon>
        <taxon>Coleoptera</taxon>
        <taxon>Polyphaga</taxon>
        <taxon>Elateriformia</taxon>
        <taxon>Elateroidea</taxon>
        <taxon>Lampyridae</taxon>
        <taxon>Lampyrinae</taxon>
        <taxon>Photinus</taxon>
    </lineage>
</organism>
<reference evidence="11 12" key="2">
    <citation type="journal article" date="2018" name="Elife">
        <title>Firefly genomes illuminate parallel origins of bioluminescence in beetles.</title>
        <authorList>
            <person name="Fallon T.R."/>
            <person name="Lower S.E."/>
            <person name="Chang C.H."/>
            <person name="Bessho-Uehara M."/>
            <person name="Martin G.J."/>
            <person name="Bewick A.J."/>
            <person name="Behringer M."/>
            <person name="Debat H.J."/>
            <person name="Wong I."/>
            <person name="Day J.C."/>
            <person name="Suvorov A."/>
            <person name="Silva C.J."/>
            <person name="Stanger-Hall K.F."/>
            <person name="Hall D.W."/>
            <person name="Schmitz R.J."/>
            <person name="Nelson D.R."/>
            <person name="Lewis S.M."/>
            <person name="Shigenobu S."/>
            <person name="Bybee S.M."/>
            <person name="Larracuente A.M."/>
            <person name="Oba Y."/>
            <person name="Weng J.K."/>
        </authorList>
    </citation>
    <scope>NUCLEOTIDE SEQUENCE [LARGE SCALE GENOMIC DNA]</scope>
    <source>
        <strain evidence="11">1611_PpyrPB1</strain>
        <tissue evidence="11">Whole body</tissue>
    </source>
</reference>
<dbReference type="InterPro" id="IPR022533">
    <property type="entry name" value="Cox20"/>
</dbReference>
<evidence type="ECO:0000313" key="11">
    <source>
        <dbReference type="EMBL" id="KAB0794399.1"/>
    </source>
</evidence>
<dbReference type="PANTHER" id="PTHR31586:SF1">
    <property type="entry name" value="CYTOCHROME C OXIDASE ASSEMBLY PROTEIN COX20, MITOCHONDRIAL"/>
    <property type="match status" value="1"/>
</dbReference>
<evidence type="ECO:0000256" key="8">
    <source>
        <dbReference type="ARBA" id="ARBA00023136"/>
    </source>
</evidence>
<feature type="transmembrane region" description="Helical" evidence="9">
    <location>
        <begin position="27"/>
        <end position="44"/>
    </location>
</feature>
<dbReference type="FunCoup" id="A0A1Y1N9S0">
    <property type="interactions" value="581"/>
</dbReference>